<proteinExistence type="predicted"/>
<dbReference type="RefSeq" id="WP_256396308.1">
    <property type="nucleotide sequence ID" value="NZ_JANHDJ010000004.1"/>
</dbReference>
<dbReference type="InterPro" id="IPR002736">
    <property type="entry name" value="CitG"/>
</dbReference>
<keyword evidence="1" id="KW-0808">Transferase</keyword>
<name>A0ABD6DDA7_9EURY</name>
<dbReference type="Gene3D" id="1.10.4200.10">
    <property type="entry name" value="Triphosphoribosyl-dephospho-CoA protein"/>
    <property type="match status" value="1"/>
</dbReference>
<reference evidence="1 2" key="1">
    <citation type="journal article" date="2019" name="Int. J. Syst. Evol. Microbiol.">
        <title>The Global Catalogue of Microorganisms (GCM) 10K type strain sequencing project: providing services to taxonomists for standard genome sequencing and annotation.</title>
        <authorList>
            <consortium name="The Broad Institute Genomics Platform"/>
            <consortium name="The Broad Institute Genome Sequencing Center for Infectious Disease"/>
            <person name="Wu L."/>
            <person name="Ma J."/>
        </authorList>
    </citation>
    <scope>NUCLEOTIDE SEQUENCE [LARGE SCALE GENOMIC DNA]</scope>
    <source>
        <strain evidence="1 2">CGMCC 1.10593</strain>
    </source>
</reference>
<dbReference type="GO" id="GO:0016757">
    <property type="term" value="F:glycosyltransferase activity"/>
    <property type="evidence" value="ECO:0007669"/>
    <property type="project" value="UniProtKB-KW"/>
</dbReference>
<sequence length="290" mass="30437">MTRSDANGGRTTVDNAQLALLLEVSGTPKPGNVDRHRDLEDLRFEHFLAGAVGARRGLQEAAEGGTVGAAFEQAVAGMATQRGGNTQFGCLLLLVPLIKAAAGRSLTPAGVQSVVESTTVDDAVDFYRAFEHVDVAVDDPPPEADDLDVRRGSDAADTLRKRSLTLSDIMALSADPDDRIGDGNAREWVSGFERTFRAADALLADEGLVGDRAARVFVDLLAERPDTHVATSHGEAAAREVSKRAAAVEGDLAAAAELSDEFVEDGYNPGTTADITAAALFVALERGLPV</sequence>
<dbReference type="GO" id="GO:0046917">
    <property type="term" value="F:triphosphoribosyl-dephospho-CoA synthase activity"/>
    <property type="evidence" value="ECO:0007669"/>
    <property type="project" value="UniProtKB-EC"/>
</dbReference>
<gene>
    <name evidence="1" type="ORF">ACFSBW_14930</name>
</gene>
<dbReference type="AlphaFoldDB" id="A0ABD6DDA7"/>
<organism evidence="1 2">
    <name type="scientific">Halohasta litorea</name>
    <dbReference type="NCBI Taxonomy" id="869891"/>
    <lineage>
        <taxon>Archaea</taxon>
        <taxon>Methanobacteriati</taxon>
        <taxon>Methanobacteriota</taxon>
        <taxon>Stenosarchaea group</taxon>
        <taxon>Halobacteria</taxon>
        <taxon>Halobacteriales</taxon>
        <taxon>Haloferacaceae</taxon>
        <taxon>Halohasta</taxon>
    </lineage>
</organism>
<dbReference type="EMBL" id="JBHUDM010000004">
    <property type="protein sequence ID" value="MFD1643169.1"/>
    <property type="molecule type" value="Genomic_DNA"/>
</dbReference>
<evidence type="ECO:0000313" key="1">
    <source>
        <dbReference type="EMBL" id="MFD1643169.1"/>
    </source>
</evidence>
<comment type="caution">
    <text evidence="1">The sequence shown here is derived from an EMBL/GenBank/DDBJ whole genome shotgun (WGS) entry which is preliminary data.</text>
</comment>
<dbReference type="EC" id="2.4.2.52" evidence="1"/>
<protein>
    <submittedName>
        <fullName evidence="1">Triphosphoribosyl-dephospho-CoA synthase</fullName>
        <ecNumber evidence="1">2.4.2.52</ecNumber>
    </submittedName>
</protein>
<accession>A0ABD6DDA7</accession>
<dbReference type="PANTHER" id="PTHR42280:SF1">
    <property type="entry name" value="CITG FAMILY PROTEIN"/>
    <property type="match status" value="1"/>
</dbReference>
<dbReference type="PANTHER" id="PTHR42280">
    <property type="entry name" value="CITG FAMILY PROTEIN"/>
    <property type="match status" value="1"/>
</dbReference>
<dbReference type="Proteomes" id="UP001597052">
    <property type="component" value="Unassembled WGS sequence"/>
</dbReference>
<dbReference type="Pfam" id="PF01874">
    <property type="entry name" value="CitG"/>
    <property type="match status" value="1"/>
</dbReference>
<evidence type="ECO:0000313" key="2">
    <source>
        <dbReference type="Proteomes" id="UP001597052"/>
    </source>
</evidence>
<keyword evidence="2" id="KW-1185">Reference proteome</keyword>
<keyword evidence="1" id="KW-0328">Glycosyltransferase</keyword>